<evidence type="ECO:0000256" key="1">
    <source>
        <dbReference type="ARBA" id="ARBA00005622"/>
    </source>
</evidence>
<gene>
    <name evidence="3" type="ORF">BJ988_002322</name>
</gene>
<dbReference type="InterPro" id="IPR029058">
    <property type="entry name" value="AB_hydrolase_fold"/>
</dbReference>
<sequence>MTDSAPPAIAGVETFVVHPDGLGAGLRISIARPSSRWGGDAPAGPLSVVFLTDADYAFGTVVEASRLGQFGADHGPTIVVGIGYAEERGDYAFVEQRRSVDFYRGPRRSLEVPGLGTLELGGADAFLAALLDTVVSEVARRAPETVGARRILIGMSAGGHFAAHVLTQRPDAFQGYALLSPALVDFPPAPGDEQLVEAVRALPSGSIPPGTVVFLSAGADEEDPGGPLAVCSIISNAYRMRTALSAHGVAVELTVFPDESHNSSLGVAATRALRFLVPPAN</sequence>
<proteinExistence type="inferred from homology"/>
<evidence type="ECO:0000313" key="4">
    <source>
        <dbReference type="Proteomes" id="UP000564496"/>
    </source>
</evidence>
<comment type="similarity">
    <text evidence="1">Belongs to the esterase D family.</text>
</comment>
<accession>A0A7Z0IS46</accession>
<keyword evidence="2 3" id="KW-0378">Hydrolase</keyword>
<evidence type="ECO:0000256" key="2">
    <source>
        <dbReference type="ARBA" id="ARBA00022801"/>
    </source>
</evidence>
<dbReference type="Pfam" id="PF00756">
    <property type="entry name" value="Esterase"/>
    <property type="match status" value="1"/>
</dbReference>
<reference evidence="3 4" key="1">
    <citation type="submission" date="2020-07" db="EMBL/GenBank/DDBJ databases">
        <title>Sequencing the genomes of 1000 actinobacteria strains.</title>
        <authorList>
            <person name="Klenk H.-P."/>
        </authorList>
    </citation>
    <scope>NUCLEOTIDE SEQUENCE [LARGE SCALE GENOMIC DNA]</scope>
    <source>
        <strain evidence="3 4">DSM 26487</strain>
    </source>
</reference>
<dbReference type="GO" id="GO:0016788">
    <property type="term" value="F:hydrolase activity, acting on ester bonds"/>
    <property type="evidence" value="ECO:0007669"/>
    <property type="project" value="TreeGrafter"/>
</dbReference>
<organism evidence="3 4">
    <name type="scientific">Nocardioides panzhihuensis</name>
    <dbReference type="NCBI Taxonomy" id="860243"/>
    <lineage>
        <taxon>Bacteria</taxon>
        <taxon>Bacillati</taxon>
        <taxon>Actinomycetota</taxon>
        <taxon>Actinomycetes</taxon>
        <taxon>Propionibacteriales</taxon>
        <taxon>Nocardioidaceae</taxon>
        <taxon>Nocardioides</taxon>
    </lineage>
</organism>
<name>A0A7Z0IS46_9ACTN</name>
<dbReference type="Gene3D" id="3.40.50.1820">
    <property type="entry name" value="alpha/beta hydrolase"/>
    <property type="match status" value="1"/>
</dbReference>
<dbReference type="EMBL" id="JACBZR010000001">
    <property type="protein sequence ID" value="NYI77674.1"/>
    <property type="molecule type" value="Genomic_DNA"/>
</dbReference>
<dbReference type="InterPro" id="IPR000801">
    <property type="entry name" value="Esterase-like"/>
</dbReference>
<protein>
    <submittedName>
        <fullName evidence="3">Putative alpha/beta superfamily hydrolase</fullName>
    </submittedName>
</protein>
<dbReference type="RefSeq" id="WP_179658134.1">
    <property type="nucleotide sequence ID" value="NZ_JACBZR010000001.1"/>
</dbReference>
<evidence type="ECO:0000313" key="3">
    <source>
        <dbReference type="EMBL" id="NYI77674.1"/>
    </source>
</evidence>
<dbReference type="PANTHER" id="PTHR40841">
    <property type="entry name" value="SIDEROPHORE TRIACETYLFUSARININE C ESTERASE"/>
    <property type="match status" value="1"/>
</dbReference>
<comment type="caution">
    <text evidence="3">The sequence shown here is derived from an EMBL/GenBank/DDBJ whole genome shotgun (WGS) entry which is preliminary data.</text>
</comment>
<keyword evidence="4" id="KW-1185">Reference proteome</keyword>
<dbReference type="PANTHER" id="PTHR40841:SF2">
    <property type="entry name" value="SIDEROPHORE-DEGRADING ESTERASE (EUROFUNG)"/>
    <property type="match status" value="1"/>
</dbReference>
<dbReference type="Proteomes" id="UP000564496">
    <property type="component" value="Unassembled WGS sequence"/>
</dbReference>
<dbReference type="InterPro" id="IPR052558">
    <property type="entry name" value="Siderophore_Hydrolase_D"/>
</dbReference>
<dbReference type="SUPFAM" id="SSF53474">
    <property type="entry name" value="alpha/beta-Hydrolases"/>
    <property type="match status" value="1"/>
</dbReference>
<dbReference type="AlphaFoldDB" id="A0A7Z0IS46"/>